<protein>
    <recommendedName>
        <fullName evidence="1">Methyltransferase type 11 domain-containing protein</fullName>
    </recommendedName>
</protein>
<dbReference type="EMBL" id="BAABDD010000008">
    <property type="protein sequence ID" value="GAA3741079.1"/>
    <property type="molecule type" value="Genomic_DNA"/>
</dbReference>
<comment type="caution">
    <text evidence="2">The sequence shown here is derived from an EMBL/GenBank/DDBJ whole genome shotgun (WGS) entry which is preliminary data.</text>
</comment>
<dbReference type="Gene3D" id="3.40.50.150">
    <property type="entry name" value="Vaccinia Virus protein VP39"/>
    <property type="match status" value="1"/>
</dbReference>
<sequence length="254" mass="28097">MSDTIAAHYEHLAQDYDGNWEHSAEYVEWMNGMIADTLDVQPGDRVADIGGGTGLFDRGLLPRISPDTPLLCVDPIQGMLDQVPADARMRTVLAGAEEVAEGSVALPYDQLDALLVKETIHHVSDVARTVSELAGLLAPGGRMLIISLPPKLDYPLFQAALERFAERHPEPETIAAGMRAGGLDARIDYHDFEVSVDREHYIRLVQHNKWMSVLFTFSDEELAAGAAEMRAQHPEQTLRFTDRFAFVYGSRPAV</sequence>
<accession>A0ABP7FJB9</accession>
<dbReference type="CDD" id="cd02440">
    <property type="entry name" value="AdoMet_MTases"/>
    <property type="match status" value="1"/>
</dbReference>
<dbReference type="InterPro" id="IPR029063">
    <property type="entry name" value="SAM-dependent_MTases_sf"/>
</dbReference>
<gene>
    <name evidence="2" type="ORF">GCM10022402_21040</name>
</gene>
<evidence type="ECO:0000313" key="2">
    <source>
        <dbReference type="EMBL" id="GAA3741079.1"/>
    </source>
</evidence>
<proteinExistence type="predicted"/>
<dbReference type="InterPro" id="IPR013216">
    <property type="entry name" value="Methyltransf_11"/>
</dbReference>
<dbReference type="Pfam" id="PF08241">
    <property type="entry name" value="Methyltransf_11"/>
    <property type="match status" value="1"/>
</dbReference>
<evidence type="ECO:0000259" key="1">
    <source>
        <dbReference type="Pfam" id="PF08241"/>
    </source>
</evidence>
<keyword evidence="3" id="KW-1185">Reference proteome</keyword>
<organism evidence="2 3">
    <name type="scientific">Salinactinospora qingdaonensis</name>
    <dbReference type="NCBI Taxonomy" id="702744"/>
    <lineage>
        <taxon>Bacteria</taxon>
        <taxon>Bacillati</taxon>
        <taxon>Actinomycetota</taxon>
        <taxon>Actinomycetes</taxon>
        <taxon>Streptosporangiales</taxon>
        <taxon>Nocardiopsidaceae</taxon>
        <taxon>Salinactinospora</taxon>
    </lineage>
</organism>
<evidence type="ECO:0000313" key="3">
    <source>
        <dbReference type="Proteomes" id="UP001500908"/>
    </source>
</evidence>
<dbReference type="RefSeq" id="WP_344970289.1">
    <property type="nucleotide sequence ID" value="NZ_BAABDD010000008.1"/>
</dbReference>
<dbReference type="Proteomes" id="UP001500908">
    <property type="component" value="Unassembled WGS sequence"/>
</dbReference>
<name>A0ABP7FJB9_9ACTN</name>
<dbReference type="SUPFAM" id="SSF53335">
    <property type="entry name" value="S-adenosyl-L-methionine-dependent methyltransferases"/>
    <property type="match status" value="1"/>
</dbReference>
<feature type="domain" description="Methyltransferase type 11" evidence="1">
    <location>
        <begin position="48"/>
        <end position="145"/>
    </location>
</feature>
<reference evidence="3" key="1">
    <citation type="journal article" date="2019" name="Int. J. Syst. Evol. Microbiol.">
        <title>The Global Catalogue of Microorganisms (GCM) 10K type strain sequencing project: providing services to taxonomists for standard genome sequencing and annotation.</title>
        <authorList>
            <consortium name="The Broad Institute Genomics Platform"/>
            <consortium name="The Broad Institute Genome Sequencing Center for Infectious Disease"/>
            <person name="Wu L."/>
            <person name="Ma J."/>
        </authorList>
    </citation>
    <scope>NUCLEOTIDE SEQUENCE [LARGE SCALE GENOMIC DNA]</scope>
    <source>
        <strain evidence="3">JCM 17137</strain>
    </source>
</reference>